<reference evidence="1" key="1">
    <citation type="submission" date="2023-10" db="EMBL/GenBank/DDBJ databases">
        <authorList>
            <person name="Chen Y."/>
            <person name="Shah S."/>
            <person name="Dougan E. K."/>
            <person name="Thang M."/>
            <person name="Chan C."/>
        </authorList>
    </citation>
    <scope>NUCLEOTIDE SEQUENCE [LARGE SCALE GENOMIC DNA]</scope>
</reference>
<protein>
    <submittedName>
        <fullName evidence="1">Uncharacterized protein</fullName>
    </submittedName>
</protein>
<evidence type="ECO:0000313" key="2">
    <source>
        <dbReference type="Proteomes" id="UP001189429"/>
    </source>
</evidence>
<accession>A0ABN9XWX8</accession>
<organism evidence="1 2">
    <name type="scientific">Prorocentrum cordatum</name>
    <dbReference type="NCBI Taxonomy" id="2364126"/>
    <lineage>
        <taxon>Eukaryota</taxon>
        <taxon>Sar</taxon>
        <taxon>Alveolata</taxon>
        <taxon>Dinophyceae</taxon>
        <taxon>Prorocentrales</taxon>
        <taxon>Prorocentraceae</taxon>
        <taxon>Prorocentrum</taxon>
    </lineage>
</organism>
<feature type="non-terminal residue" evidence="1">
    <location>
        <position position="103"/>
    </location>
</feature>
<dbReference type="Proteomes" id="UP001189429">
    <property type="component" value="Unassembled WGS sequence"/>
</dbReference>
<comment type="caution">
    <text evidence="1">The sequence shown here is derived from an EMBL/GenBank/DDBJ whole genome shotgun (WGS) entry which is preliminary data.</text>
</comment>
<sequence>MLLVRAEMGDGSVMVEPSREQFEEVALTIRRDLLKCVDAVPALSSTPEFRQLAPHARNQQSAAQALAACGCFDECISQAQAVVCAGFDAALKLAASTYEPLGR</sequence>
<gene>
    <name evidence="1" type="ORF">PCOR1329_LOCUS79695</name>
</gene>
<keyword evidence="2" id="KW-1185">Reference proteome</keyword>
<dbReference type="EMBL" id="CAUYUJ010021211">
    <property type="protein sequence ID" value="CAK0903355.1"/>
    <property type="molecule type" value="Genomic_DNA"/>
</dbReference>
<proteinExistence type="predicted"/>
<evidence type="ECO:0000313" key="1">
    <source>
        <dbReference type="EMBL" id="CAK0903355.1"/>
    </source>
</evidence>
<name>A0ABN9XWX8_9DINO</name>